<sequence>MHNPKTRVLLLMAIGLILIATMAHAGSQAGGAASIPTAPITYNITWQINTECPQCTHPWAVTQPSWQWAAGRTFTLVIRNLNGTSPYGQNQFMVNSTANATGFVSFQIQASPQTANTNATWDAALLVVWHNNYFLLYEASLKGTLADLIGNLTGHYYTILPNGTVLNYYYFYHGNASGTPFPTRGNVQASVVNSTWGTITQLNGAANYANFTSSVLHQFFLGVGTAGQSYNLTLTETLTINGMTVYTWLYKPSSSLSTSSITVFGPITYLGTYVPSLGTYSQTVSSMLSPSSVQYSFTVTLWLYNPQTGGYVSQPLIQSTNGINATANYVIQTLNYTTGIYSSTAPAVNASCQQLVIWPLPLSTLTITGVYDIKGNPVLSPEYLTFKVQENIGGYPLTISQQQGGWKTDITDLRFGFLHTLCGGTISSFSDLVNCFNTLTHSKLVNAVFSIYKPVTLAWISGVLQLTGTSATISSVNLSPRLVVEYSYQAVQWTTQQPQPTSGYIDAVVMQAPLNATSPVSARANITVSLLPVQIPLWFRNNVTLPNGQPFNNPALAQGLTFVLQGTTAQLSETGQYAVVADIWASGATGTNQLNTLYLWALPPYEYVPITPGVYADLLTVFNASGYLPLPTLNAIFTGSGFKYLTLTQAVGLSSLFQQYGLSVGTSQYSYAFRIYANNILVGTANVIANYPDVYANGTMVETQSNVANALQAQYGPEVYDDAYTVQAIYYNASAGVYGLQAQKLAFYNLEHAINIAINLKTLNILLRDFCNNVPSVVNGTISLTVIYGGQNVTLPSLPVSAEVPVTLPVAVDIWGAPQATTATAYVTLNYFGYKLYGATSNSAIPTAPQPIQIYLSNAPYFKPIVYLPISPATFQVMAAVWTENDSPSQVQEVYLGPQYPLAGFTVVPISTVTGWRMGESISNASGYAFFDELPLGVPIRMVVRTIIPSVDMVWPYTAAQTMYGNSYADYATWLGFSPNTYVYTLGTRGPIDAGLVVNNTVITLTKWCAGPQTFEAQVYNPVIRVFDKTGQHLLTSQYVVPGPYPGAAHPILANVTLVIADEHGPYIHASYWKNVTQFDYYVLTDFRLVGMTGMQSLFKNVAAQYLSLAQQYAHCVPSTVSGNVSDVANALAYAAMASWLANSSTDLYSAVFTLYSAQPKTNAISVCNMTPATVGTYDIAHLFLPGMRLHVRVWYMGYLVYDGYVTLNKPTVDINADVIPVNVTAFTKDLRLPVNSYVGFTLADAYFGVAFNSTFGYYSGAPGYNGSILNATYGKTKAIDVVKSLLAPYGFEYLPLNYTLVSTTSYGTSTMYDDKVQYNGTSRYAYYGLYEPVQSGMDFAYLPNLFLSRNLTSTLYLYTVNGTGYEHAASFDRWVEVLYPYALVRTYNVFERNAFIGLLSNGNTTAVPPFQQTPSGTYMTTFYIYMYKATNATNLLNYRTVVLYLPWGSGTSAIVNVTATDTATGASYTASYNLSKYSNLSQNLLEYPINIRNIALNVAPGYSRDLIEFTVSVAYTSGPTAMYYSTPWANLTTEVQLTAKYMNVTIGVANGASATEYFVVNITNFGNYSKYGGFGAPITYVVPSGSLAFLPAYPSGSSAAGSYIARVWIIAAGSKEALCTTGPAVLGPLTDAKGANVVGYDFFGSKYLVVNYLPVSNATTQPTVPIWTSTNLDEFYDGSGQIAGLGFPIGATSSFAIAYSTGLPVWNVTALYALGQTSIKLPTTALDWLHIYNNASFPILVSSVTVSCLSGSYTIPLSGEGYVKTYTTQTQLVAATCGLQTITVSSATGQTITVPKSCYVYVPPYADAMVALADYGFGLSYAINASGIWALDVYRQPYNYSVTAYYGGVYNLTQHFLNDIPIQAARSLSSVTKQELGQAYQLAKNATQQLGLLIKIFNLQPLSSASYQENVLYASHGSENISGWWYIFNVTRYNGDKQLVNESTAMTWYSLVTNSSDYYFNYYFYYPELPLKFVLDWNARPLANQTVVLYDRRTHEVFAVIYTTNNGELAYDLPDISFNGYTPDVYVSWFDGYLLYKLTGNPAYVTWIYQQDVANDVYQLGNATTSAQIRTYVYPATITVNGPNGQPLANVYVRVYDDATKGAMFYFYGMTSSAGSATIYDALVSSYPAGFLSQLPSTNFDYDVLYPYSSSTAAAPASSQIWVPVATGTFSIQRGATVPSSGYSIVSQVTMATQIPLSQPIGVSGYFVMETPSGNVTIPFKTATISGTNYLVASQPIPTSVSYPLEMVITSVSINGVPITLAKPFTAMLTTTSLPSSLDLASLGLVAPVTVQAVDGFGKVRSDWPIAIAINGQTVATGSGTVTAYLPLSEYAGTYNVTVETTVKTPSGATVVNTTTLSVAGPTTYTVAVPSGAISASVVDAFGTALTSSPIQIANVAAGTGSVTAEVLAGTYTVSAQAYGYTWSKTVAVSRGQIASVQIVVPTAKISASVVDQAKGTTGAWPIEIVGPSGIVASGTGTVEATVLAQTPDGTPIQYNVVATTPFGAYSTGSFAPAAGQVTTKTITVPTAILQISAVDDNGYPINSLVSQVDIYYANGTLFKSFSTAPVEVEVLGGQQYTIKVTAQQGHVGTASITPAAGQTVALRVTVPGTAGIQIGGVRVPIPELVLWIVLIIVIVIIVAILLMEYSNWRRRRLMQILAPPK</sequence>
<dbReference type="PaxDb" id="768679-TTX_1887"/>
<name>G4RLQ9_THETK</name>
<dbReference type="KEGG" id="ttn:TTX_1887"/>
<proteinExistence type="predicted"/>
<evidence type="ECO:0000313" key="2">
    <source>
        <dbReference type="EMBL" id="CCC82504.1"/>
    </source>
</evidence>
<dbReference type="eggNOG" id="arCOG03265">
    <property type="taxonomic scope" value="Archaea"/>
</dbReference>
<feature type="transmembrane region" description="Helical" evidence="1">
    <location>
        <begin position="2626"/>
        <end position="2647"/>
    </location>
</feature>
<evidence type="ECO:0000313" key="3">
    <source>
        <dbReference type="Proteomes" id="UP000002654"/>
    </source>
</evidence>
<dbReference type="GeneID" id="11262773"/>
<dbReference type="RefSeq" id="WP_014127757.1">
    <property type="nucleotide sequence ID" value="NC_016070.1"/>
</dbReference>
<gene>
    <name evidence="2" type="primary">hypothetical protein</name>
    <name evidence="2" type="ordered locus">TTX_1887</name>
</gene>
<accession>G4RLQ9</accession>
<dbReference type="HOGENOM" id="CLU_227455_0_0_2"/>
<dbReference type="STRING" id="768679.TTX_1887"/>
<organism evidence="2 3">
    <name type="scientific">Thermoproteus tenax (strain ATCC 35583 / DSM 2078 / JCM 9277 / NBRC 100435 / Kra 1)</name>
    <dbReference type="NCBI Taxonomy" id="768679"/>
    <lineage>
        <taxon>Archaea</taxon>
        <taxon>Thermoproteota</taxon>
        <taxon>Thermoprotei</taxon>
        <taxon>Thermoproteales</taxon>
        <taxon>Thermoproteaceae</taxon>
        <taxon>Thermoproteus</taxon>
    </lineage>
</organism>
<dbReference type="Proteomes" id="UP000002654">
    <property type="component" value="Chromosome"/>
</dbReference>
<reference evidence="2 3" key="1">
    <citation type="journal article" date="2011" name="PLoS ONE">
        <title>The complete genome sequence of Thermoproteus tenax: a physiologically versatile member of the Crenarchaeota.</title>
        <authorList>
            <person name="Siebers B."/>
            <person name="Zaparty M."/>
            <person name="Raddatz G."/>
            <person name="Tjaden B."/>
            <person name="Albers S.V."/>
            <person name="Bell S.D."/>
            <person name="Blombach F."/>
            <person name="Kletzin A."/>
            <person name="Kyrpides N."/>
            <person name="Lanz C."/>
            <person name="Plagens A."/>
            <person name="Rampp M."/>
            <person name="Rosinus A."/>
            <person name="von Jan M."/>
            <person name="Makarova K.S."/>
            <person name="Klenk H.P."/>
            <person name="Schuster S.C."/>
            <person name="Hensel R."/>
        </authorList>
    </citation>
    <scope>NUCLEOTIDE SEQUENCE [LARGE SCALE GENOMIC DNA]</scope>
    <source>
        <strain evidence="3">ATCC 35583 / DSM 2078 / JCM 9277 / NBRC 100435 / Kra 1</strain>
    </source>
</reference>
<evidence type="ECO:0000256" key="1">
    <source>
        <dbReference type="SAM" id="Phobius"/>
    </source>
</evidence>
<dbReference type="OrthoDB" id="30872at2157"/>
<protein>
    <submittedName>
        <fullName evidence="2">Uncharacterized protein</fullName>
    </submittedName>
</protein>
<keyword evidence="1" id="KW-0812">Transmembrane</keyword>
<dbReference type="PATRIC" id="fig|768679.9.peg.1912"/>
<dbReference type="EMBL" id="FN869859">
    <property type="protein sequence ID" value="CCC82504.1"/>
    <property type="molecule type" value="Genomic_DNA"/>
</dbReference>
<keyword evidence="3" id="KW-1185">Reference proteome</keyword>
<keyword evidence="1" id="KW-0472">Membrane</keyword>
<keyword evidence="1" id="KW-1133">Transmembrane helix</keyword>